<organism evidence="2 3">
    <name type="scientific">Adlercreutzia shanghongiae</name>
    <dbReference type="NCBI Taxonomy" id="3111773"/>
    <lineage>
        <taxon>Bacteria</taxon>
        <taxon>Bacillati</taxon>
        <taxon>Actinomycetota</taxon>
        <taxon>Coriobacteriia</taxon>
        <taxon>Eggerthellales</taxon>
        <taxon>Eggerthellaceae</taxon>
        <taxon>Adlercreutzia</taxon>
    </lineage>
</organism>
<evidence type="ECO:0000313" key="2">
    <source>
        <dbReference type="EMBL" id="MEC4294799.1"/>
    </source>
</evidence>
<feature type="domain" description="DUF7723" evidence="1">
    <location>
        <begin position="1"/>
        <end position="72"/>
    </location>
</feature>
<accession>A0ABU6IY80</accession>
<dbReference type="Proteomes" id="UP001343724">
    <property type="component" value="Unassembled WGS sequence"/>
</dbReference>
<name>A0ABU6IY80_9ACTN</name>
<dbReference type="RefSeq" id="WP_326437718.1">
    <property type="nucleotide sequence ID" value="NZ_JAYMFH010000005.1"/>
</dbReference>
<dbReference type="InterPro" id="IPR056140">
    <property type="entry name" value="DUF7723"/>
</dbReference>
<dbReference type="EMBL" id="JAYMFH010000005">
    <property type="protein sequence ID" value="MEC4294799.1"/>
    <property type="molecule type" value="Genomic_DNA"/>
</dbReference>
<comment type="caution">
    <text evidence="2">The sequence shown here is derived from an EMBL/GenBank/DDBJ whole genome shotgun (WGS) entry which is preliminary data.</text>
</comment>
<protein>
    <recommendedName>
        <fullName evidence="1">DUF7723 domain-containing protein</fullName>
    </recommendedName>
</protein>
<keyword evidence="3" id="KW-1185">Reference proteome</keyword>
<gene>
    <name evidence="2" type="ORF">VJ920_05720</name>
</gene>
<evidence type="ECO:0000259" key="1">
    <source>
        <dbReference type="Pfam" id="PF24848"/>
    </source>
</evidence>
<proteinExistence type="predicted"/>
<dbReference type="Pfam" id="PF24848">
    <property type="entry name" value="DUF7723"/>
    <property type="match status" value="1"/>
</dbReference>
<evidence type="ECO:0000313" key="3">
    <source>
        <dbReference type="Proteomes" id="UP001343724"/>
    </source>
</evidence>
<reference evidence="2 3" key="1">
    <citation type="submission" date="2024-01" db="EMBL/GenBank/DDBJ databases">
        <title>novel species in genus Adlercreutzia.</title>
        <authorList>
            <person name="Liu X."/>
        </authorList>
    </citation>
    <scope>NUCLEOTIDE SEQUENCE [LARGE SCALE GENOMIC DNA]</scope>
    <source>
        <strain evidence="2 3">R22</strain>
    </source>
</reference>
<sequence>MPDVLQVADEADVIVNGYAFTRCKDGSVRVLNLNRPSSAAVFGNNGDVWETTMDDIELEISREYLARSLKYLEA</sequence>